<evidence type="ECO:0000313" key="1">
    <source>
        <dbReference type="EMBL" id="MCP1674325.1"/>
    </source>
</evidence>
<reference evidence="1" key="1">
    <citation type="submission" date="2022-03" db="EMBL/GenBank/DDBJ databases">
        <title>Genomic Encyclopedia of Type Strains, Phase III (KMG-III): the genomes of soil and plant-associated and newly described type strains.</title>
        <authorList>
            <person name="Whitman W."/>
        </authorList>
    </citation>
    <scope>NUCLEOTIDE SEQUENCE</scope>
    <source>
        <strain evidence="1">ANL 6-2</strain>
    </source>
</reference>
<dbReference type="Proteomes" id="UP001205843">
    <property type="component" value="Unassembled WGS sequence"/>
</dbReference>
<proteinExistence type="predicted"/>
<accession>A0AAE3G260</accession>
<keyword evidence="2" id="KW-1185">Reference proteome</keyword>
<name>A0AAE3G260_9GAMM</name>
<evidence type="ECO:0000313" key="2">
    <source>
        <dbReference type="Proteomes" id="UP001205843"/>
    </source>
</evidence>
<dbReference type="EMBL" id="JALJXV010000003">
    <property type="protein sequence ID" value="MCP1674325.1"/>
    <property type="molecule type" value="Genomic_DNA"/>
</dbReference>
<dbReference type="RefSeq" id="WP_253476258.1">
    <property type="nucleotide sequence ID" value="NZ_JALJXV010000003.1"/>
</dbReference>
<protein>
    <submittedName>
        <fullName evidence="1">Uncharacterized protein</fullName>
    </submittedName>
</protein>
<organism evidence="1 2">
    <name type="scientific">Natronocella acetinitrilica</name>
    <dbReference type="NCBI Taxonomy" id="414046"/>
    <lineage>
        <taxon>Bacteria</taxon>
        <taxon>Pseudomonadati</taxon>
        <taxon>Pseudomonadota</taxon>
        <taxon>Gammaproteobacteria</taxon>
        <taxon>Chromatiales</taxon>
        <taxon>Ectothiorhodospiraceae</taxon>
        <taxon>Natronocella</taxon>
    </lineage>
</organism>
<sequence>MALREHQKYLITPSGEAVIFPAALSHKRLCQALELEPGSLLGAGYVSFSPPVTCGLDINCFGRSRSLRLTSRGGIDADCIAREMRV</sequence>
<gene>
    <name evidence="1" type="ORF">J2T57_001427</name>
</gene>
<comment type="caution">
    <text evidence="1">The sequence shown here is derived from an EMBL/GenBank/DDBJ whole genome shotgun (WGS) entry which is preliminary data.</text>
</comment>
<dbReference type="AlphaFoldDB" id="A0AAE3G260"/>